<gene>
    <name evidence="1" type="ORF">OVA965_LOCUS12308</name>
    <name evidence="2" type="ORF">TMI583_LOCUS12315</name>
</gene>
<dbReference type="EMBL" id="CAJOBA010004926">
    <property type="protein sequence ID" value="CAF3727936.1"/>
    <property type="molecule type" value="Genomic_DNA"/>
</dbReference>
<reference evidence="1" key="1">
    <citation type="submission" date="2021-02" db="EMBL/GenBank/DDBJ databases">
        <authorList>
            <person name="Nowell W R."/>
        </authorList>
    </citation>
    <scope>NUCLEOTIDE SEQUENCE</scope>
</reference>
<name>A0A8S2DFL3_9BILA</name>
<evidence type="ECO:0000313" key="2">
    <source>
        <dbReference type="EMBL" id="CAF3727936.1"/>
    </source>
</evidence>
<dbReference type="EMBL" id="CAJNOK010004920">
    <property type="protein sequence ID" value="CAF0954373.1"/>
    <property type="molecule type" value="Genomic_DNA"/>
</dbReference>
<dbReference type="Proteomes" id="UP000682733">
    <property type="component" value="Unassembled WGS sequence"/>
</dbReference>
<accession>A0A8S2DFL3</accession>
<organism evidence="1 3">
    <name type="scientific">Didymodactylos carnosus</name>
    <dbReference type="NCBI Taxonomy" id="1234261"/>
    <lineage>
        <taxon>Eukaryota</taxon>
        <taxon>Metazoa</taxon>
        <taxon>Spiralia</taxon>
        <taxon>Gnathifera</taxon>
        <taxon>Rotifera</taxon>
        <taxon>Eurotatoria</taxon>
        <taxon>Bdelloidea</taxon>
        <taxon>Philodinida</taxon>
        <taxon>Philodinidae</taxon>
        <taxon>Didymodactylos</taxon>
    </lineage>
</organism>
<comment type="caution">
    <text evidence="1">The sequence shown here is derived from an EMBL/GenBank/DDBJ whole genome shotgun (WGS) entry which is preliminary data.</text>
</comment>
<dbReference type="AlphaFoldDB" id="A0A8S2DFL3"/>
<dbReference type="Proteomes" id="UP000677228">
    <property type="component" value="Unassembled WGS sequence"/>
</dbReference>
<proteinExistence type="predicted"/>
<evidence type="ECO:0000313" key="1">
    <source>
        <dbReference type="EMBL" id="CAF0954373.1"/>
    </source>
</evidence>
<protein>
    <submittedName>
        <fullName evidence="1">Uncharacterized protein</fullName>
    </submittedName>
</protein>
<sequence>MENLVLSYPTIDDSVSISATPFLSRYYNSINHEHAAQPSIRVAINQIISSNENQSCELIIKNYLKIEECQIRLEYRFHGERHKLDIFVKCYFDHPDVIEMTAYIYLLCNTIPLRESRNKFREKKVQTRQIVRKLQRQQNDNVFRNNGNVILLKIAGTSSENHEFPFNRTNLLTTDEYYVQKLLAITQQYYSPEHCRIYLWLTIDDIDGQDVFIGDALSGVIKDKKRFPPLTLMNTYPKEEVCIIRAGRRIFLSTGEQKEATHSGNTNAQLKVEFSFIKRNNGYVVGTSKQFTITEIEENVEKKVCVDAKLEDNKTNFYNLTAIWNEQSTFPLYSPASPLLITVNKSNDLLFDMMSLKNPQREEILVYQLQE</sequence>
<evidence type="ECO:0000313" key="3">
    <source>
        <dbReference type="Proteomes" id="UP000677228"/>
    </source>
</evidence>